<dbReference type="Proteomes" id="UP000294743">
    <property type="component" value="Unassembled WGS sequence"/>
</dbReference>
<evidence type="ECO:0000313" key="2">
    <source>
        <dbReference type="EMBL" id="TDW26050.1"/>
    </source>
</evidence>
<dbReference type="PANTHER" id="PTHR30283:SF4">
    <property type="entry name" value="PEROXIDE STRESS RESISTANCE PROTEIN YAAA"/>
    <property type="match status" value="1"/>
</dbReference>
<dbReference type="Pfam" id="PF03883">
    <property type="entry name" value="H2O2_YaaD"/>
    <property type="match status" value="1"/>
</dbReference>
<dbReference type="AlphaFoldDB" id="A0A4R8AC27"/>
<dbReference type="InterPro" id="IPR005583">
    <property type="entry name" value="YaaA"/>
</dbReference>
<evidence type="ECO:0000256" key="1">
    <source>
        <dbReference type="HAMAP-Rule" id="MF_00652"/>
    </source>
</evidence>
<organism evidence="2 3">
    <name type="scientific">Breznakia blatticola</name>
    <dbReference type="NCBI Taxonomy" id="1754012"/>
    <lineage>
        <taxon>Bacteria</taxon>
        <taxon>Bacillati</taxon>
        <taxon>Bacillota</taxon>
        <taxon>Erysipelotrichia</taxon>
        <taxon>Erysipelotrichales</taxon>
        <taxon>Erysipelotrichaceae</taxon>
        <taxon>Breznakia</taxon>
    </lineage>
</organism>
<dbReference type="HAMAP" id="MF_00652">
    <property type="entry name" value="UPF0246"/>
    <property type="match status" value="1"/>
</dbReference>
<protein>
    <recommendedName>
        <fullName evidence="1">UPF0246 protein EDD63_10271</fullName>
    </recommendedName>
</protein>
<proteinExistence type="inferred from homology"/>
<accession>A0A4R8AC27</accession>
<evidence type="ECO:0000313" key="3">
    <source>
        <dbReference type="Proteomes" id="UP000294743"/>
    </source>
</evidence>
<comment type="caution">
    <text evidence="2">The sequence shown here is derived from an EMBL/GenBank/DDBJ whole genome shotgun (WGS) entry which is preliminary data.</text>
</comment>
<reference evidence="2 3" key="1">
    <citation type="submission" date="2019-03" db="EMBL/GenBank/DDBJ databases">
        <title>Genomic Encyclopedia of Type Strains, Phase IV (KMG-IV): sequencing the most valuable type-strain genomes for metagenomic binning, comparative biology and taxonomic classification.</title>
        <authorList>
            <person name="Goeker M."/>
        </authorList>
    </citation>
    <scope>NUCLEOTIDE SEQUENCE [LARGE SCALE GENOMIC DNA]</scope>
    <source>
        <strain evidence="2 3">DSM 28867</strain>
    </source>
</reference>
<keyword evidence="3" id="KW-1185">Reference proteome</keyword>
<sequence>MIVIVSPAKTMQVHREVCLTSLPFASYTTRLARQLASYSHEQLKDLMHISDTIAKETKDKFHAFEKEDKGSYAIEAYQGLQFQQLTNHQDKKAFANTHIRIVSALYGLLKPYDVIVPYRLEMQCKLAIDDANNLYTYWKDTLSKEMASLLGKQENPIIIDLASKEYSKVFAKELKEKMITIDFVEVDKDKQKRNSATVKKLRGQMLEYILQHQIFSPEALKEFSYDGFIYAKQASNEKQYTFHKVL</sequence>
<dbReference type="RefSeq" id="WP_134167628.1">
    <property type="nucleotide sequence ID" value="NZ_SODD01000002.1"/>
</dbReference>
<name>A0A4R8AC27_9FIRM</name>
<dbReference type="OrthoDB" id="9777133at2"/>
<dbReference type="GO" id="GO:0005829">
    <property type="term" value="C:cytosol"/>
    <property type="evidence" value="ECO:0007669"/>
    <property type="project" value="TreeGrafter"/>
</dbReference>
<comment type="similarity">
    <text evidence="1">Belongs to the UPF0246 family.</text>
</comment>
<dbReference type="EMBL" id="SODD01000002">
    <property type="protein sequence ID" value="TDW26050.1"/>
    <property type="molecule type" value="Genomic_DNA"/>
</dbReference>
<dbReference type="GO" id="GO:0033194">
    <property type="term" value="P:response to hydroperoxide"/>
    <property type="evidence" value="ECO:0007669"/>
    <property type="project" value="TreeGrafter"/>
</dbReference>
<gene>
    <name evidence="2" type="ORF">EDD63_10271</name>
</gene>
<dbReference type="PANTHER" id="PTHR30283">
    <property type="entry name" value="PEROXIDE STRESS RESPONSE PROTEIN YAAA"/>
    <property type="match status" value="1"/>
</dbReference>